<dbReference type="EMBL" id="JACSPZ010000002">
    <property type="protein sequence ID" value="MBD8035901.1"/>
    <property type="molecule type" value="Genomic_DNA"/>
</dbReference>
<accession>A0ABR8XVC5</accession>
<dbReference type="RefSeq" id="WP_191698874.1">
    <property type="nucleotide sequence ID" value="NZ_JACSPZ010000002.1"/>
</dbReference>
<gene>
    <name evidence="1" type="ORF">H9635_04050</name>
</gene>
<protein>
    <submittedName>
        <fullName evidence="1">Uncharacterized protein</fullName>
    </submittedName>
</protein>
<keyword evidence="2" id="KW-1185">Reference proteome</keyword>
<proteinExistence type="predicted"/>
<dbReference type="Proteomes" id="UP000619101">
    <property type="component" value="Unassembled WGS sequence"/>
</dbReference>
<evidence type="ECO:0000313" key="1">
    <source>
        <dbReference type="EMBL" id="MBD8035901.1"/>
    </source>
</evidence>
<organism evidence="1 2">
    <name type="scientific">Solibacillus faecavium</name>
    <dbReference type="NCBI Taxonomy" id="2762221"/>
    <lineage>
        <taxon>Bacteria</taxon>
        <taxon>Bacillati</taxon>
        <taxon>Bacillota</taxon>
        <taxon>Bacilli</taxon>
        <taxon>Bacillales</taxon>
        <taxon>Caryophanaceae</taxon>
        <taxon>Solibacillus</taxon>
    </lineage>
</organism>
<name>A0ABR8XVC5_9BACL</name>
<reference evidence="1 2" key="1">
    <citation type="submission" date="2020-08" db="EMBL/GenBank/DDBJ databases">
        <title>A Genomic Blueprint of the Chicken Gut Microbiome.</title>
        <authorList>
            <person name="Gilroy R."/>
            <person name="Ravi A."/>
            <person name="Getino M."/>
            <person name="Pursley I."/>
            <person name="Horton D.L."/>
            <person name="Alikhan N.-F."/>
            <person name="Baker D."/>
            <person name="Gharbi K."/>
            <person name="Hall N."/>
            <person name="Watson M."/>
            <person name="Adriaenssens E.M."/>
            <person name="Foster-Nyarko E."/>
            <person name="Jarju S."/>
            <person name="Secka A."/>
            <person name="Antonio M."/>
            <person name="Oren A."/>
            <person name="Chaudhuri R."/>
            <person name="La Ragione R.M."/>
            <person name="Hildebrand F."/>
            <person name="Pallen M.J."/>
        </authorList>
    </citation>
    <scope>NUCLEOTIDE SEQUENCE [LARGE SCALE GENOMIC DNA]</scope>
    <source>
        <strain evidence="1 2">A46</strain>
    </source>
</reference>
<evidence type="ECO:0000313" key="2">
    <source>
        <dbReference type="Proteomes" id="UP000619101"/>
    </source>
</evidence>
<sequence>MANQMNLTGKAILYSYRELNKRRIYPYLKNRAHFYENKGRNSTYGTLTSLYFMDFYEIDGISPFILVVFR</sequence>
<comment type="caution">
    <text evidence="1">The sequence shown here is derived from an EMBL/GenBank/DDBJ whole genome shotgun (WGS) entry which is preliminary data.</text>
</comment>